<dbReference type="EMBL" id="QOHO01000043">
    <property type="protein sequence ID" value="RFZ78315.1"/>
    <property type="molecule type" value="Genomic_DNA"/>
</dbReference>
<evidence type="ECO:0000313" key="2">
    <source>
        <dbReference type="Proteomes" id="UP000260680"/>
    </source>
</evidence>
<dbReference type="Proteomes" id="UP000260680">
    <property type="component" value="Unassembled WGS sequence"/>
</dbReference>
<evidence type="ECO:0000313" key="1">
    <source>
        <dbReference type="EMBL" id="RFZ78315.1"/>
    </source>
</evidence>
<name>A0A3E2NBC2_9FIRM</name>
<gene>
    <name evidence="1" type="ORF">DS742_14475</name>
</gene>
<reference evidence="1 2" key="1">
    <citation type="submission" date="2018-07" db="EMBL/GenBank/DDBJ databases">
        <title>New species, Clostridium PI-S10-A1B.</title>
        <authorList>
            <person name="Krishna G."/>
            <person name="Summeta K."/>
            <person name="Shikha S."/>
            <person name="Prabhu P.B."/>
            <person name="Suresh K."/>
        </authorList>
    </citation>
    <scope>NUCLEOTIDE SEQUENCE [LARGE SCALE GENOMIC DNA]</scope>
    <source>
        <strain evidence="1 2">PI-S10-A1B</strain>
    </source>
</reference>
<sequence length="59" mass="7146">MTDSEIEHYIENRGHYLTQDEIHHILDVERNPQIDHYELLSGTYKAWTNSGGYFEFFKR</sequence>
<accession>A0A3E2NBC2</accession>
<dbReference type="RefSeq" id="WP_117417688.1">
    <property type="nucleotide sequence ID" value="NZ_QOHO01000043.1"/>
</dbReference>
<dbReference type="AlphaFoldDB" id="A0A3E2NBC2"/>
<comment type="caution">
    <text evidence="1">The sequence shown here is derived from an EMBL/GenBank/DDBJ whole genome shotgun (WGS) entry which is preliminary data.</text>
</comment>
<proteinExistence type="predicted"/>
<protein>
    <submittedName>
        <fullName evidence="1">Uncharacterized protein</fullName>
    </submittedName>
</protein>
<organism evidence="1 2">
    <name type="scientific">Lacrimispora amygdalina</name>
    <dbReference type="NCBI Taxonomy" id="253257"/>
    <lineage>
        <taxon>Bacteria</taxon>
        <taxon>Bacillati</taxon>
        <taxon>Bacillota</taxon>
        <taxon>Clostridia</taxon>
        <taxon>Lachnospirales</taxon>
        <taxon>Lachnospiraceae</taxon>
        <taxon>Lacrimispora</taxon>
    </lineage>
</organism>